<evidence type="ECO:0000256" key="7">
    <source>
        <dbReference type="ARBA" id="ARBA00023186"/>
    </source>
</evidence>
<dbReference type="Gene3D" id="2.10.250.10">
    <property type="entry name" value="Calreticulin/calnexin, P domain"/>
    <property type="match status" value="1"/>
</dbReference>
<evidence type="ECO:0000256" key="10">
    <source>
        <dbReference type="SAM" id="MobiDB-lite"/>
    </source>
</evidence>
<dbReference type="InterPro" id="IPR013320">
    <property type="entry name" value="ConA-like_dom_sf"/>
</dbReference>
<evidence type="ECO:0000256" key="9">
    <source>
        <dbReference type="RuleBase" id="RU362126"/>
    </source>
</evidence>
<feature type="signal peptide" evidence="9">
    <location>
        <begin position="1"/>
        <end position="22"/>
    </location>
</feature>
<evidence type="ECO:0000256" key="3">
    <source>
        <dbReference type="ARBA" id="ARBA00022692"/>
    </source>
</evidence>
<evidence type="ECO:0000256" key="2">
    <source>
        <dbReference type="ARBA" id="ARBA00010983"/>
    </source>
</evidence>
<evidence type="ECO:0000256" key="6">
    <source>
        <dbReference type="ARBA" id="ARBA00023136"/>
    </source>
</evidence>
<dbReference type="PRINTS" id="PR00626">
    <property type="entry name" value="CALRETICULIN"/>
</dbReference>
<keyword evidence="6 9" id="KW-0472">Membrane</keyword>
<dbReference type="Proteomes" id="UP001151518">
    <property type="component" value="Unassembled WGS sequence"/>
</dbReference>
<keyword evidence="9" id="KW-0732">Signal</keyword>
<feature type="region of interest" description="Disordered" evidence="10">
    <location>
        <begin position="239"/>
        <end position="294"/>
    </location>
</feature>
<reference evidence="11" key="1">
    <citation type="submission" date="2022-07" db="EMBL/GenBank/DDBJ databases">
        <title>Phylogenomic reconstructions and comparative analyses of Kickxellomycotina fungi.</title>
        <authorList>
            <person name="Reynolds N.K."/>
            <person name="Stajich J.E."/>
            <person name="Barry K."/>
            <person name="Grigoriev I.V."/>
            <person name="Crous P."/>
            <person name="Smith M.E."/>
        </authorList>
    </citation>
    <scope>NUCLEOTIDE SEQUENCE</scope>
    <source>
        <strain evidence="11">NRRL 3115</strain>
    </source>
</reference>
<dbReference type="GO" id="GO:0006457">
    <property type="term" value="P:protein folding"/>
    <property type="evidence" value="ECO:0007669"/>
    <property type="project" value="InterPro"/>
</dbReference>
<feature type="region of interest" description="Disordered" evidence="10">
    <location>
        <begin position="536"/>
        <end position="573"/>
    </location>
</feature>
<feature type="compositionally biased region" description="Basic and acidic residues" evidence="10">
    <location>
        <begin position="276"/>
        <end position="293"/>
    </location>
</feature>
<feature type="transmembrane region" description="Helical" evidence="9">
    <location>
        <begin position="502"/>
        <end position="527"/>
    </location>
</feature>
<dbReference type="FunFam" id="2.10.250.10:FF:000001">
    <property type="entry name" value="Calnexin homolog"/>
    <property type="match status" value="1"/>
</dbReference>
<keyword evidence="8" id="KW-1015">Disulfide bond</keyword>
<dbReference type="GO" id="GO:0005509">
    <property type="term" value="F:calcium ion binding"/>
    <property type="evidence" value="ECO:0007669"/>
    <property type="project" value="InterPro"/>
</dbReference>
<name>A0A9W8KX78_9FUNG</name>
<comment type="subcellular location">
    <subcellularLocation>
        <location evidence="1">Endoplasmic reticulum membrane</location>
        <topology evidence="1">Single-pass membrane protein</topology>
    </subcellularLocation>
</comment>
<proteinExistence type="inferred from homology"/>
<dbReference type="InterPro" id="IPR018124">
    <property type="entry name" value="Calret/calnex_CS"/>
</dbReference>
<dbReference type="PANTHER" id="PTHR11073">
    <property type="entry name" value="CALRETICULIN AND CALNEXIN"/>
    <property type="match status" value="1"/>
</dbReference>
<feature type="chain" id="PRO_5041021468" description="Calnexin" evidence="9">
    <location>
        <begin position="23"/>
        <end position="573"/>
    </location>
</feature>
<evidence type="ECO:0000256" key="8">
    <source>
        <dbReference type="PIRSR" id="PIRSR601580-3"/>
    </source>
</evidence>
<comment type="similarity">
    <text evidence="2 9">Belongs to the calreticulin family.</text>
</comment>
<keyword evidence="7 9" id="KW-0143">Chaperone</keyword>
<comment type="caution">
    <text evidence="11">The sequence shown here is derived from an EMBL/GenBank/DDBJ whole genome shotgun (WGS) entry which is preliminary data.</text>
</comment>
<dbReference type="PANTHER" id="PTHR11073:SF1">
    <property type="entry name" value="CALNEXIN 14D-RELATED"/>
    <property type="match status" value="1"/>
</dbReference>
<feature type="disulfide bond" evidence="8">
    <location>
        <begin position="148"/>
        <end position="179"/>
    </location>
</feature>
<dbReference type="GO" id="GO:0051082">
    <property type="term" value="F:unfolded protein binding"/>
    <property type="evidence" value="ECO:0007669"/>
    <property type="project" value="InterPro"/>
</dbReference>
<dbReference type="PROSITE" id="PS00803">
    <property type="entry name" value="CALRETICULIN_1"/>
    <property type="match status" value="1"/>
</dbReference>
<keyword evidence="5 9" id="KW-1133">Transmembrane helix</keyword>
<dbReference type="GO" id="GO:0036503">
    <property type="term" value="P:ERAD pathway"/>
    <property type="evidence" value="ECO:0007669"/>
    <property type="project" value="TreeGrafter"/>
</dbReference>
<organism evidence="11 12">
    <name type="scientific">Coemansia spiralis</name>
    <dbReference type="NCBI Taxonomy" id="417178"/>
    <lineage>
        <taxon>Eukaryota</taxon>
        <taxon>Fungi</taxon>
        <taxon>Fungi incertae sedis</taxon>
        <taxon>Zoopagomycota</taxon>
        <taxon>Kickxellomycotina</taxon>
        <taxon>Kickxellomycetes</taxon>
        <taxon>Kickxellales</taxon>
        <taxon>Kickxellaceae</taxon>
        <taxon>Coemansia</taxon>
    </lineage>
</organism>
<keyword evidence="4 9" id="KW-0256">Endoplasmic reticulum</keyword>
<evidence type="ECO:0000313" key="12">
    <source>
        <dbReference type="Proteomes" id="UP001151518"/>
    </source>
</evidence>
<dbReference type="InterPro" id="IPR001580">
    <property type="entry name" value="Calret/calnex"/>
</dbReference>
<dbReference type="GO" id="GO:0005789">
    <property type="term" value="C:endoplasmic reticulum membrane"/>
    <property type="evidence" value="ECO:0007669"/>
    <property type="project" value="UniProtKB-SubCell"/>
</dbReference>
<dbReference type="EMBL" id="JANBTW010000065">
    <property type="protein sequence ID" value="KAJ2673618.1"/>
    <property type="molecule type" value="Genomic_DNA"/>
</dbReference>
<evidence type="ECO:0000256" key="1">
    <source>
        <dbReference type="ARBA" id="ARBA00004389"/>
    </source>
</evidence>
<dbReference type="Pfam" id="PF00262">
    <property type="entry name" value="Calreticulin"/>
    <property type="match status" value="1"/>
</dbReference>
<evidence type="ECO:0000313" key="11">
    <source>
        <dbReference type="EMBL" id="KAJ2673618.1"/>
    </source>
</evidence>
<sequence>MLQKQGFLLLLALALHANQSHAQADGAGSTVPDTGKAGSPAPELILPIFEPLPIKNAAFWEQFTEDSKTRWKPSHATKKGDSDTARYDGEWAIEEVSKLAGVKGDSALVVKSEARHHAISARLEKPFDPAKEGMVLQYEVKLQEDLGCGGAYIKLLTAPFKGEFSDATPYTVMFGPDKCGESKVHLIFRHRNPISGDYTEHHLKHRLNPPTDNLSHLYSLAIQTNNTFTVAIDGSTQHTGSLLEDFAPPVNPPKEIDDPNDKKPADWEDDAEIPDPDAKKPEDWDEDAPRMIPDEDAVMPKDWLADEPLMVPDPSVEKPSDWDDDEDGEWSAPVIPNPRCVGVAGCGPWERPVVRNPKYKGEWFAPLIDNPRYKGEWAPRRISNPDYFEDLDLYKLTKIDAVGFELWTMQAGISFDNIYLGGSENIAAQLAEDVWKTKHDSELAVSEALHPKPPPPAKPAFYDMMRLFKTRFEEIGASIFSFYHATKNIGIISALRQEKSGAFAVAMAISGLSWLLWNLAVIVRFIFSLILSSSPAPTPGSTETVPAGNSASTGVKAGSSRSAATKRNAAKSG</sequence>
<dbReference type="InterPro" id="IPR009033">
    <property type="entry name" value="Calreticulin/calnexin_P_dom_sf"/>
</dbReference>
<dbReference type="OrthoDB" id="1938156at2759"/>
<dbReference type="Gene3D" id="2.60.120.200">
    <property type="match status" value="1"/>
</dbReference>
<keyword evidence="3 9" id="KW-0812">Transmembrane</keyword>
<accession>A0A9W8KX78</accession>
<gene>
    <name evidence="11" type="ORF">GGI25_004603</name>
</gene>
<feature type="compositionally biased region" description="Basic and acidic residues" evidence="10">
    <location>
        <begin position="254"/>
        <end position="266"/>
    </location>
</feature>
<dbReference type="SUPFAM" id="SSF49899">
    <property type="entry name" value="Concanavalin A-like lectins/glucanases"/>
    <property type="match status" value="1"/>
</dbReference>
<dbReference type="FunFam" id="2.60.120.200:FF:000011">
    <property type="entry name" value="Probable calnexin"/>
    <property type="match status" value="1"/>
</dbReference>
<evidence type="ECO:0000256" key="4">
    <source>
        <dbReference type="ARBA" id="ARBA00022824"/>
    </source>
</evidence>
<evidence type="ECO:0008006" key="13">
    <source>
        <dbReference type="Google" id="ProtNLM"/>
    </source>
</evidence>
<dbReference type="SUPFAM" id="SSF63887">
    <property type="entry name" value="P-domain of calnexin/calreticulin"/>
    <property type="match status" value="1"/>
</dbReference>
<feature type="compositionally biased region" description="Polar residues" evidence="10">
    <location>
        <begin position="536"/>
        <end position="565"/>
    </location>
</feature>
<protein>
    <recommendedName>
        <fullName evidence="13">Calnexin</fullName>
    </recommendedName>
</protein>
<dbReference type="PROSITE" id="PS00804">
    <property type="entry name" value="CALRETICULIN_2"/>
    <property type="match status" value="1"/>
</dbReference>
<evidence type="ECO:0000256" key="5">
    <source>
        <dbReference type="ARBA" id="ARBA00022989"/>
    </source>
</evidence>
<dbReference type="AlphaFoldDB" id="A0A9W8KX78"/>